<feature type="signal peptide" evidence="1">
    <location>
        <begin position="1"/>
        <end position="19"/>
    </location>
</feature>
<keyword evidence="1" id="KW-0732">Signal</keyword>
<keyword evidence="3" id="KW-1185">Reference proteome</keyword>
<dbReference type="KEGG" id="nci:NCTC10296_01137"/>
<organism evidence="2 3">
    <name type="scientific">Neisseria canis</name>
    <dbReference type="NCBI Taxonomy" id="493"/>
    <lineage>
        <taxon>Bacteria</taxon>
        <taxon>Pseudomonadati</taxon>
        <taxon>Pseudomonadota</taxon>
        <taxon>Betaproteobacteria</taxon>
        <taxon>Neisseriales</taxon>
        <taxon>Neisseriaceae</taxon>
        <taxon>Neisseria</taxon>
    </lineage>
</organism>
<dbReference type="Proteomes" id="UP000279284">
    <property type="component" value="Chromosome"/>
</dbReference>
<feature type="chain" id="PRO_5018771978" evidence="1">
    <location>
        <begin position="20"/>
        <end position="55"/>
    </location>
</feature>
<name>A0A3S4NNF3_9NEIS</name>
<evidence type="ECO:0000256" key="1">
    <source>
        <dbReference type="SAM" id="SignalP"/>
    </source>
</evidence>
<evidence type="ECO:0000313" key="2">
    <source>
        <dbReference type="EMBL" id="VEF00969.1"/>
    </source>
</evidence>
<dbReference type="EMBL" id="LR134313">
    <property type="protein sequence ID" value="VEF00969.1"/>
    <property type="molecule type" value="Genomic_DNA"/>
</dbReference>
<dbReference type="AlphaFoldDB" id="A0A3S4NNF3"/>
<sequence>MKKYVAIVAATLVSGLALAAPKADAPVKVGSASAPVDAASAPVDAASAPATLKKK</sequence>
<protein>
    <submittedName>
        <fullName evidence="2">Uncharacterized protein</fullName>
    </submittedName>
</protein>
<evidence type="ECO:0000313" key="3">
    <source>
        <dbReference type="Proteomes" id="UP000279284"/>
    </source>
</evidence>
<reference evidence="2 3" key="1">
    <citation type="submission" date="2018-12" db="EMBL/GenBank/DDBJ databases">
        <authorList>
            <consortium name="Pathogen Informatics"/>
        </authorList>
    </citation>
    <scope>NUCLEOTIDE SEQUENCE [LARGE SCALE GENOMIC DNA]</scope>
    <source>
        <strain evidence="2 3">NCTC10296</strain>
    </source>
</reference>
<dbReference type="RefSeq" id="WP_158087810.1">
    <property type="nucleotide sequence ID" value="NZ_CAUJPY010000010.1"/>
</dbReference>
<proteinExistence type="predicted"/>
<gene>
    <name evidence="2" type="ORF">NCTC10296_01137</name>
</gene>
<accession>A0A3S4NNF3</accession>